<accession>A0A934UX68</accession>
<evidence type="ECO:0000256" key="1">
    <source>
        <dbReference type="SAM" id="SignalP"/>
    </source>
</evidence>
<dbReference type="AlphaFoldDB" id="A0A934UX68"/>
<dbReference type="Proteomes" id="UP000618733">
    <property type="component" value="Unassembled WGS sequence"/>
</dbReference>
<dbReference type="NCBIfam" id="TIGR02122">
    <property type="entry name" value="TRAP_TAXI"/>
    <property type="match status" value="1"/>
</dbReference>
<keyword evidence="3" id="KW-1185">Reference proteome</keyword>
<sequence>MRRNGRVSGVARAARLLVAALCSLLLLTSCSGPLAGDAGEYTIAGGGTHGIYYAYASEISTQLREGGLDITVTSTAGSLDNLRRVADGRALLGFAQADAAADAVAGTGAFSKPEPIRAVARVYDEYVHVLVPESSSITGLGDLRGKRVSIGDENSGVRVVATRALAAAGLSEGDFTPVSLGLDDSVTAMQNGEIDAIFWVGGIPTPGIERLAVTTPLRLLPIPADVVETMNSEHNGVYRMSDVPEGSYGTHSSIQTMTIPNYLIVSAGAPDALVSEVVATIFAARPAMSKRVPVAALLDRRQAIFTAPVPLHPGAEDYYTSHRL</sequence>
<dbReference type="SUPFAM" id="SSF53850">
    <property type="entry name" value="Periplasmic binding protein-like II"/>
    <property type="match status" value="1"/>
</dbReference>
<reference evidence="2" key="1">
    <citation type="submission" date="2020-12" db="EMBL/GenBank/DDBJ databases">
        <title>Leucobacter sp. CAS2, isolated from Chromium sludge.</title>
        <authorList>
            <person name="Xu Z."/>
        </authorList>
    </citation>
    <scope>NUCLEOTIDE SEQUENCE</scope>
    <source>
        <strain evidence="2">CSA2</strain>
    </source>
</reference>
<dbReference type="InterPro" id="IPR011852">
    <property type="entry name" value="TRAP_TAXI"/>
</dbReference>
<comment type="caution">
    <text evidence="2">The sequence shown here is derived from an EMBL/GenBank/DDBJ whole genome shotgun (WGS) entry which is preliminary data.</text>
</comment>
<dbReference type="Pfam" id="PF16868">
    <property type="entry name" value="NMT1_3"/>
    <property type="match status" value="1"/>
</dbReference>
<gene>
    <name evidence="2" type="ORF">JD292_04200</name>
</gene>
<dbReference type="PANTHER" id="PTHR42941">
    <property type="entry name" value="SLL1037 PROTEIN"/>
    <property type="match status" value="1"/>
</dbReference>
<organism evidence="2 3">
    <name type="scientific">Leucobacter edaphi</name>
    <dbReference type="NCBI Taxonomy" id="2796472"/>
    <lineage>
        <taxon>Bacteria</taxon>
        <taxon>Bacillati</taxon>
        <taxon>Actinomycetota</taxon>
        <taxon>Actinomycetes</taxon>
        <taxon>Micrococcales</taxon>
        <taxon>Microbacteriaceae</taxon>
        <taxon>Leucobacter</taxon>
    </lineage>
</organism>
<feature type="signal peptide" evidence="1">
    <location>
        <begin position="1"/>
        <end position="35"/>
    </location>
</feature>
<feature type="chain" id="PRO_5038014556" evidence="1">
    <location>
        <begin position="36"/>
        <end position="324"/>
    </location>
</feature>
<evidence type="ECO:0000313" key="3">
    <source>
        <dbReference type="Proteomes" id="UP000618733"/>
    </source>
</evidence>
<keyword evidence="1" id="KW-0732">Signal</keyword>
<evidence type="ECO:0000313" key="2">
    <source>
        <dbReference type="EMBL" id="MBK0421281.1"/>
    </source>
</evidence>
<name>A0A934UX68_9MICO</name>
<dbReference type="PANTHER" id="PTHR42941:SF1">
    <property type="entry name" value="SLL1037 PROTEIN"/>
    <property type="match status" value="1"/>
</dbReference>
<dbReference type="Gene3D" id="3.40.190.10">
    <property type="entry name" value="Periplasmic binding protein-like II"/>
    <property type="match status" value="2"/>
</dbReference>
<proteinExistence type="predicted"/>
<dbReference type="PROSITE" id="PS51257">
    <property type="entry name" value="PROKAR_LIPOPROTEIN"/>
    <property type="match status" value="1"/>
</dbReference>
<protein>
    <submittedName>
        <fullName evidence="2">TAXI family TRAP transporter solute-binding subunit</fullName>
    </submittedName>
</protein>
<dbReference type="EMBL" id="JAEHOI010000002">
    <property type="protein sequence ID" value="MBK0421281.1"/>
    <property type="molecule type" value="Genomic_DNA"/>
</dbReference>